<evidence type="ECO:0000313" key="3">
    <source>
        <dbReference type="Proteomes" id="UP000014977"/>
    </source>
</evidence>
<gene>
    <name evidence="2" type="ORF">dsmv_3340</name>
</gene>
<feature type="domain" description="Transposase IS200-like" evidence="1">
    <location>
        <begin position="9"/>
        <end position="125"/>
    </location>
</feature>
<dbReference type="Pfam" id="PF01797">
    <property type="entry name" value="Y1_Tnp"/>
    <property type="match status" value="1"/>
</dbReference>
<dbReference type="EMBL" id="ATHJ01000118">
    <property type="protein sequence ID" value="EPR34256.1"/>
    <property type="molecule type" value="Genomic_DNA"/>
</dbReference>
<dbReference type="AlphaFoldDB" id="S7TCB8"/>
<dbReference type="PANTHER" id="PTHR34322:SF2">
    <property type="entry name" value="TRANSPOSASE IS200-LIKE DOMAIN-CONTAINING PROTEIN"/>
    <property type="match status" value="1"/>
</dbReference>
<dbReference type="GO" id="GO:0003677">
    <property type="term" value="F:DNA binding"/>
    <property type="evidence" value="ECO:0007669"/>
    <property type="project" value="InterPro"/>
</dbReference>
<protein>
    <submittedName>
        <fullName evidence="2">Transposase IS200-family protein</fullName>
    </submittedName>
</protein>
<evidence type="ECO:0000259" key="1">
    <source>
        <dbReference type="SMART" id="SM01321"/>
    </source>
</evidence>
<keyword evidence="3" id="KW-1185">Reference proteome</keyword>
<dbReference type="PANTHER" id="PTHR34322">
    <property type="entry name" value="TRANSPOSASE, Y1_TNP DOMAIN-CONTAINING"/>
    <property type="match status" value="1"/>
</dbReference>
<dbReference type="OrthoDB" id="5417118at2"/>
<dbReference type="SMART" id="SM01321">
    <property type="entry name" value="Y1_Tnp"/>
    <property type="match status" value="1"/>
</dbReference>
<proteinExistence type="predicted"/>
<dbReference type="PATRIC" id="fig|1121405.3.peg.3867"/>
<dbReference type="GO" id="GO:0006313">
    <property type="term" value="P:DNA transposition"/>
    <property type="evidence" value="ECO:0007669"/>
    <property type="project" value="InterPro"/>
</dbReference>
<sequence length="270" mass="31842">MARAKRHYLSGNIWHITHRCHQKEFLLKFARDRRRWLQWLFEAKKRYGLCILNYMVTSNHIHLLVFDDKDRQAIPKSLQLIAGRTAQEYNRRKNRKGAFWEDRYHATAVSSGRHLAQCIAYIDLNMVRSGAVGHPSEWECSGYNELQGPRKRYALIDYQRLMDFLQISTIDNLVQSHRRWIDDVLKQKKRDREARWTQCIAVGDHDFVEDIRAKLGIRKTDGRIEAADGSYRLRESHTPYPDSTSSEKNTFPWELEKLGSGQANPLLFLK</sequence>
<dbReference type="Proteomes" id="UP000014977">
    <property type="component" value="Unassembled WGS sequence"/>
</dbReference>
<name>S7TCB8_DESML</name>
<comment type="caution">
    <text evidence="2">The sequence shown here is derived from an EMBL/GenBank/DDBJ whole genome shotgun (WGS) entry which is preliminary data.</text>
</comment>
<dbReference type="GO" id="GO:0004803">
    <property type="term" value="F:transposase activity"/>
    <property type="evidence" value="ECO:0007669"/>
    <property type="project" value="InterPro"/>
</dbReference>
<dbReference type="InterPro" id="IPR002686">
    <property type="entry name" value="Transposase_17"/>
</dbReference>
<dbReference type="Gene3D" id="3.30.70.1290">
    <property type="entry name" value="Transposase IS200-like"/>
    <property type="match status" value="1"/>
</dbReference>
<dbReference type="SUPFAM" id="SSF143422">
    <property type="entry name" value="Transposase IS200-like"/>
    <property type="match status" value="1"/>
</dbReference>
<accession>S7TCB8</accession>
<dbReference type="InterPro" id="IPR036515">
    <property type="entry name" value="Transposase_17_sf"/>
</dbReference>
<reference evidence="2 3" key="1">
    <citation type="journal article" date="2013" name="Genome Announc.">
        <title>Draft genome sequences for three mercury-methylating, sulfate-reducing bacteria.</title>
        <authorList>
            <person name="Brown S.D."/>
            <person name="Hurt R.A.Jr."/>
            <person name="Gilmour C.C."/>
            <person name="Elias D.A."/>
        </authorList>
    </citation>
    <scope>NUCLEOTIDE SEQUENCE [LARGE SCALE GENOMIC DNA]</scope>
    <source>
        <strain evidence="2 3">DSM 2059</strain>
    </source>
</reference>
<dbReference type="STRING" id="897.B2D07_16970"/>
<evidence type="ECO:0000313" key="2">
    <source>
        <dbReference type="EMBL" id="EPR34256.1"/>
    </source>
</evidence>
<dbReference type="RefSeq" id="WP_020878473.1">
    <property type="nucleotide sequence ID" value="NZ_ATHJ01000118.1"/>
</dbReference>
<organism evidence="2 3">
    <name type="scientific">Desulfococcus multivorans DSM 2059</name>
    <dbReference type="NCBI Taxonomy" id="1121405"/>
    <lineage>
        <taxon>Bacteria</taxon>
        <taxon>Pseudomonadati</taxon>
        <taxon>Thermodesulfobacteriota</taxon>
        <taxon>Desulfobacteria</taxon>
        <taxon>Desulfobacterales</taxon>
        <taxon>Desulfococcaceae</taxon>
        <taxon>Desulfococcus</taxon>
    </lineage>
</organism>
<dbReference type="eggNOG" id="COG1943">
    <property type="taxonomic scope" value="Bacteria"/>
</dbReference>